<reference evidence="4 5" key="2">
    <citation type="journal article" date="2016" name="Genome Announc.">
        <title>Draft Genome Sequence of a Biocontrol Rhizobacterium, Chryseobacterium kwangjuense Strain KJ1R5, Isolated from Pepper (Capsicum annuum).</title>
        <authorList>
            <person name="Jeong J.J."/>
            <person name="Park H."/>
            <person name="Park B.H."/>
            <person name="Mannaa M."/>
            <person name="Sang M.K."/>
            <person name="Choi I.G."/>
            <person name="Kim K.D."/>
        </authorList>
    </citation>
    <scope>NUCLEOTIDE SEQUENCE [LARGE SCALE GENOMIC DNA]</scope>
    <source>
        <strain evidence="4 5">KJ1R5</strain>
    </source>
</reference>
<dbReference type="EMBL" id="LPUR01000001">
    <property type="protein sequence ID" value="KXH84653.1"/>
    <property type="molecule type" value="Genomic_DNA"/>
</dbReference>
<keyword evidence="2" id="KW-0560">Oxidoreductase</keyword>
<dbReference type="InterPro" id="IPR002347">
    <property type="entry name" value="SDR_fam"/>
</dbReference>
<name>A0A135WIC6_9FLAO</name>
<dbReference type="CDD" id="cd05374">
    <property type="entry name" value="17beta-HSD-like_SDR_c"/>
    <property type="match status" value="1"/>
</dbReference>
<dbReference type="SUPFAM" id="SSF51735">
    <property type="entry name" value="NAD(P)-binding Rossmann-fold domains"/>
    <property type="match status" value="1"/>
</dbReference>
<reference evidence="5" key="1">
    <citation type="submission" date="2015-12" db="EMBL/GenBank/DDBJ databases">
        <title>Genome sequence of a biocontrol rhizobacterium Chryseobacterium kwangjuense strain KJ1R5 isolated from pepper (Capsicum annuum L.).</title>
        <authorList>
            <person name="Jeong J.-J."/>
            <person name="Park H."/>
            <person name="Mannaa M."/>
            <person name="Sang M.K."/>
            <person name="Choi I.-G."/>
            <person name="Kim K.D."/>
        </authorList>
    </citation>
    <scope>NUCLEOTIDE SEQUENCE [LARGE SCALE GENOMIC DNA]</scope>
    <source>
        <strain evidence="5">KJ1R5</strain>
    </source>
</reference>
<dbReference type="Pfam" id="PF00106">
    <property type="entry name" value="adh_short"/>
    <property type="match status" value="1"/>
</dbReference>
<dbReference type="Gene3D" id="3.40.50.720">
    <property type="entry name" value="NAD(P)-binding Rossmann-like Domain"/>
    <property type="match status" value="1"/>
</dbReference>
<accession>A0A135WIC6</accession>
<comment type="similarity">
    <text evidence="1 3">Belongs to the short-chain dehydrogenases/reductases (SDR) family.</text>
</comment>
<dbReference type="Proteomes" id="UP000070513">
    <property type="component" value="Unassembled WGS sequence"/>
</dbReference>
<dbReference type="InterPro" id="IPR036291">
    <property type="entry name" value="NAD(P)-bd_dom_sf"/>
</dbReference>
<evidence type="ECO:0000256" key="3">
    <source>
        <dbReference type="RuleBase" id="RU000363"/>
    </source>
</evidence>
<dbReference type="PROSITE" id="PS00061">
    <property type="entry name" value="ADH_SHORT"/>
    <property type="match status" value="1"/>
</dbReference>
<dbReference type="PANTHER" id="PTHR43976">
    <property type="entry name" value="SHORT CHAIN DEHYDROGENASE"/>
    <property type="match status" value="1"/>
</dbReference>
<sequence length="275" mass="30420">MSNQKVWFITGASKGMGLEVAKLILAKGDRVIATSRNLKELKENLVGDNKNLLLLKLDITEEKEVKTAIGQSIEKFGQIDVLLNNAGYYLVGSLEEISDLEFRRTLDVNVFGMVNVIRNIMPYFRGQGSGHVINTASNMGYIGYGNTGSYNAAKFAVIGLSEALAKEVKPFGIKVTVIAPGMFKTNFMGSTLSVAENLIPEYNVEAHVKMLRNFNGHQPGDPKKLAEVLYEISTMEEPPLHLPLGTDSYLSIVEYRKGEAVELEKWKHLSLSTDF</sequence>
<dbReference type="RefSeq" id="WP_062647654.1">
    <property type="nucleotide sequence ID" value="NZ_LPUR01000001.1"/>
</dbReference>
<dbReference type="InterPro" id="IPR051911">
    <property type="entry name" value="SDR_oxidoreductase"/>
</dbReference>
<proteinExistence type="inferred from homology"/>
<dbReference type="OrthoDB" id="1235794at2"/>
<dbReference type="AlphaFoldDB" id="A0A135WIC6"/>
<dbReference type="PRINTS" id="PR00081">
    <property type="entry name" value="GDHRDH"/>
</dbReference>
<comment type="caution">
    <text evidence="4">The sequence shown here is derived from an EMBL/GenBank/DDBJ whole genome shotgun (WGS) entry which is preliminary data.</text>
</comment>
<dbReference type="InterPro" id="IPR020904">
    <property type="entry name" value="Sc_DH/Rdtase_CS"/>
</dbReference>
<dbReference type="GO" id="GO:0016491">
    <property type="term" value="F:oxidoreductase activity"/>
    <property type="evidence" value="ECO:0007669"/>
    <property type="project" value="UniProtKB-KW"/>
</dbReference>
<organism evidence="4 5">
    <name type="scientific">Chryseobacterium kwangjuense</name>
    <dbReference type="NCBI Taxonomy" id="267125"/>
    <lineage>
        <taxon>Bacteria</taxon>
        <taxon>Pseudomonadati</taxon>
        <taxon>Bacteroidota</taxon>
        <taxon>Flavobacteriia</taxon>
        <taxon>Flavobacteriales</taxon>
        <taxon>Weeksellaceae</taxon>
        <taxon>Chryseobacterium group</taxon>
        <taxon>Chryseobacterium</taxon>
    </lineage>
</organism>
<evidence type="ECO:0000256" key="1">
    <source>
        <dbReference type="ARBA" id="ARBA00006484"/>
    </source>
</evidence>
<gene>
    <name evidence="4" type="ORF">AU378_02510</name>
</gene>
<evidence type="ECO:0000313" key="4">
    <source>
        <dbReference type="EMBL" id="KXH84653.1"/>
    </source>
</evidence>
<evidence type="ECO:0000256" key="2">
    <source>
        <dbReference type="ARBA" id="ARBA00023002"/>
    </source>
</evidence>
<dbReference type="PANTHER" id="PTHR43976:SF16">
    <property type="entry name" value="SHORT-CHAIN DEHYDROGENASE_REDUCTASE FAMILY PROTEIN"/>
    <property type="match status" value="1"/>
</dbReference>
<protein>
    <submittedName>
        <fullName evidence="4">Short-chain dehydrogenase</fullName>
    </submittedName>
</protein>
<dbReference type="PRINTS" id="PR00080">
    <property type="entry name" value="SDRFAMILY"/>
</dbReference>
<evidence type="ECO:0000313" key="5">
    <source>
        <dbReference type="Proteomes" id="UP000070513"/>
    </source>
</evidence>